<dbReference type="OMA" id="YGGSQKH"/>
<dbReference type="GeneID" id="14883270"/>
<evidence type="ECO:0000256" key="4">
    <source>
        <dbReference type="ARBA" id="ARBA00022801"/>
    </source>
</evidence>
<dbReference type="RefSeq" id="XP_004183637.1">
    <property type="nucleotide sequence ID" value="XM_004183589.1"/>
</dbReference>
<dbReference type="EMBL" id="KB207140">
    <property type="protein sequence ID" value="ELP84291.1"/>
    <property type="molecule type" value="Genomic_DNA"/>
</dbReference>
<dbReference type="GO" id="GO:0005829">
    <property type="term" value="C:cytosol"/>
    <property type="evidence" value="ECO:0007669"/>
    <property type="project" value="TreeGrafter"/>
</dbReference>
<dbReference type="InterPro" id="IPR032466">
    <property type="entry name" value="Metal_Hydrolase"/>
</dbReference>
<reference evidence="6 7" key="1">
    <citation type="submission" date="2012-10" db="EMBL/GenBank/DDBJ databases">
        <authorList>
            <person name="Zafar N."/>
            <person name="Inman J."/>
            <person name="Hall N."/>
            <person name="Lorenzi H."/>
            <person name="Caler E."/>
        </authorList>
    </citation>
    <scope>NUCLEOTIDE SEQUENCE [LARGE SCALE GENOMIC DNA]</scope>
    <source>
        <strain evidence="6 7">IP1</strain>
    </source>
</reference>
<name>A0A0A1TVD1_ENTIV</name>
<dbReference type="InterPro" id="IPR001130">
    <property type="entry name" value="TatD-like"/>
</dbReference>
<keyword evidence="2" id="KW-0540">Nuclease</keyword>
<evidence type="ECO:0000313" key="6">
    <source>
        <dbReference type="EMBL" id="ELP84291.1"/>
    </source>
</evidence>
<keyword evidence="7" id="KW-1185">Reference proteome</keyword>
<dbReference type="SUPFAM" id="SSF51556">
    <property type="entry name" value="Metallo-dependent hydrolases"/>
    <property type="match status" value="1"/>
</dbReference>
<dbReference type="PIRSF" id="PIRSF005902">
    <property type="entry name" value="DNase_TatD"/>
    <property type="match status" value="1"/>
</dbReference>
<dbReference type="Pfam" id="PF01026">
    <property type="entry name" value="TatD_DNase"/>
    <property type="match status" value="1"/>
</dbReference>
<evidence type="ECO:0000256" key="1">
    <source>
        <dbReference type="ARBA" id="ARBA00009275"/>
    </source>
</evidence>
<dbReference type="VEuPathDB" id="AmoebaDB:EIN_065660"/>
<dbReference type="InterPro" id="IPR050891">
    <property type="entry name" value="TatD-type_Hydrolase"/>
</dbReference>
<dbReference type="OrthoDB" id="6079689at2759"/>
<accession>A0A0A1TVD1</accession>
<dbReference type="AlphaFoldDB" id="A0A0A1TVD1"/>
<feature type="binding site" evidence="5">
    <location>
        <position position="113"/>
    </location>
    <ligand>
        <name>a divalent metal cation</name>
        <dbReference type="ChEBI" id="CHEBI:60240"/>
        <label>1</label>
    </ligand>
</feature>
<dbReference type="GO" id="GO:0046872">
    <property type="term" value="F:metal ion binding"/>
    <property type="evidence" value="ECO:0007669"/>
    <property type="project" value="UniProtKB-KW"/>
</dbReference>
<dbReference type="Gene3D" id="3.20.20.140">
    <property type="entry name" value="Metal-dependent hydrolases"/>
    <property type="match status" value="1"/>
</dbReference>
<feature type="binding site" evidence="5">
    <location>
        <position position="176"/>
    </location>
    <ligand>
        <name>a divalent metal cation</name>
        <dbReference type="ChEBI" id="CHEBI:60240"/>
        <label>2</label>
    </ligand>
</feature>
<dbReference type="CDD" id="cd01310">
    <property type="entry name" value="TatD_DNAse"/>
    <property type="match status" value="1"/>
</dbReference>
<comment type="similarity">
    <text evidence="1">Belongs to the metallo-dependent hydrolases superfamily. TatD-type hydrolase family.</text>
</comment>
<feature type="binding site" evidence="5">
    <location>
        <position position="224"/>
    </location>
    <ligand>
        <name>a divalent metal cation</name>
        <dbReference type="ChEBI" id="CHEBI:60240"/>
        <label>1</label>
    </ligand>
</feature>
<evidence type="ECO:0000256" key="2">
    <source>
        <dbReference type="ARBA" id="ARBA00022722"/>
    </source>
</evidence>
<evidence type="ECO:0000313" key="7">
    <source>
        <dbReference type="Proteomes" id="UP000014680"/>
    </source>
</evidence>
<dbReference type="GO" id="GO:0008296">
    <property type="term" value="F:3'-5'-DNA exonuclease activity"/>
    <property type="evidence" value="ECO:0007669"/>
    <property type="project" value="TreeGrafter"/>
</dbReference>
<proteinExistence type="inferred from homology"/>
<organism evidence="6 7">
    <name type="scientific">Entamoeba invadens IP1</name>
    <dbReference type="NCBI Taxonomy" id="370355"/>
    <lineage>
        <taxon>Eukaryota</taxon>
        <taxon>Amoebozoa</taxon>
        <taxon>Evosea</taxon>
        <taxon>Archamoebae</taxon>
        <taxon>Mastigamoebida</taxon>
        <taxon>Entamoebidae</taxon>
        <taxon>Entamoeba</taxon>
    </lineage>
</organism>
<gene>
    <name evidence="6" type="ORF">EIN_065660</name>
</gene>
<dbReference type="PANTHER" id="PTHR10060:SF15">
    <property type="entry name" value="DEOXYRIBONUCLEASE TATDN1"/>
    <property type="match status" value="1"/>
</dbReference>
<protein>
    <submittedName>
        <fullName evidence="6">Uncharacterized protein</fullName>
    </submittedName>
</protein>
<evidence type="ECO:0000256" key="3">
    <source>
        <dbReference type="ARBA" id="ARBA00022723"/>
    </source>
</evidence>
<dbReference type="PANTHER" id="PTHR10060">
    <property type="entry name" value="TATD FAMILY DEOXYRIBONUCLEASE"/>
    <property type="match status" value="1"/>
</dbReference>
<dbReference type="KEGG" id="eiv:EIN_065660"/>
<evidence type="ECO:0000256" key="5">
    <source>
        <dbReference type="PIRSR" id="PIRSR005902-1"/>
    </source>
</evidence>
<sequence>MAQQFIDIGANLTDSNYQGVYHGRTLHQADLDIVLKRAEKHGLSHIIITSGCLRDLKEAIQLIEKYQPTTHIKLSTTVGVHPTRTNELKTVGYFEEMMDICEKNMEKICAIGELGLDYDRLHFSDKATQFAGLRKHKILHEKYPHLPFFFHCRSAWEDFKTICEEIGFVNCKGVVHCYDGDAETIVEILKLGWDVGVTGLSLQTEDQLQVMRTIPLDRLHIETDCPYCSLKRNSAGTKFLKNKDYGVKEEKYDPTRVVARRNEPCLIFEIATIMAKIMGIDLFTLTTTVHANSMKMFFP</sequence>
<keyword evidence="4" id="KW-0378">Hydrolase</keyword>
<feature type="binding site" evidence="5">
    <location>
        <position position="151"/>
    </location>
    <ligand>
        <name>a divalent metal cation</name>
        <dbReference type="ChEBI" id="CHEBI:60240"/>
        <label>2</label>
    </ligand>
</feature>
<keyword evidence="3 5" id="KW-0479">Metal-binding</keyword>
<dbReference type="Proteomes" id="UP000014680">
    <property type="component" value="Unassembled WGS sequence"/>
</dbReference>